<protein>
    <submittedName>
        <fullName evidence="2">Uncharacterized protein</fullName>
    </submittedName>
</protein>
<dbReference type="AlphaFoldDB" id="A0A1R3TLL4"/>
<name>A0A1R3TLL4_9HYPH</name>
<accession>A0A1R3TLL4</accession>
<keyword evidence="1" id="KW-0175">Coiled coil</keyword>
<dbReference type="Proteomes" id="UP000187891">
    <property type="component" value="Unassembled WGS sequence"/>
</dbReference>
<reference evidence="3" key="1">
    <citation type="submission" date="2016-10" db="EMBL/GenBank/DDBJ databases">
        <authorList>
            <person name="Wibberg D."/>
        </authorList>
    </citation>
    <scope>NUCLEOTIDE SEQUENCE [LARGE SCALE GENOMIC DNA]</scope>
</reference>
<dbReference type="EMBL" id="FMUE01000003">
    <property type="protein sequence ID" value="SCX19446.1"/>
    <property type="molecule type" value="Genomic_DNA"/>
</dbReference>
<gene>
    <name evidence="2" type="ORF">DSM25559_1845</name>
</gene>
<dbReference type="STRING" id="1907666.DSM25559_1845"/>
<feature type="coiled-coil region" evidence="1">
    <location>
        <begin position="180"/>
        <end position="228"/>
    </location>
</feature>
<evidence type="ECO:0000313" key="3">
    <source>
        <dbReference type="Proteomes" id="UP000187891"/>
    </source>
</evidence>
<sequence>MAGVVAVFAAGPLGVALPPSVLPDISPTGREIGWALQHRFYLDVGDGPKLNRESISPPVGEMPGRAEGGELALTFNVPTSRQTMTSMLDQDLSLYREWPRTPVYADNPAVLELKSAPPDSASDELWRLLNEMTAEMREQFQFFRSLREGSGAALDEAADDAVGKGTWAVVKAATDAMSLIVRTLEKIDTLQRQLARDREAAAEDAAGAQDYEDAVAFFQRRIDDLVRQKVRARLAAAGVSPDEDPAEAGK</sequence>
<organism evidence="2 3">
    <name type="scientific">Agrobacterium rosae</name>
    <dbReference type="NCBI Taxonomy" id="1972867"/>
    <lineage>
        <taxon>Bacteria</taxon>
        <taxon>Pseudomonadati</taxon>
        <taxon>Pseudomonadota</taxon>
        <taxon>Alphaproteobacteria</taxon>
        <taxon>Hyphomicrobiales</taxon>
        <taxon>Rhizobiaceae</taxon>
        <taxon>Rhizobium/Agrobacterium group</taxon>
        <taxon>Agrobacterium</taxon>
    </lineage>
</organism>
<evidence type="ECO:0000256" key="1">
    <source>
        <dbReference type="SAM" id="Coils"/>
    </source>
</evidence>
<evidence type="ECO:0000313" key="2">
    <source>
        <dbReference type="EMBL" id="SCX19446.1"/>
    </source>
</evidence>
<proteinExistence type="predicted"/>